<proteinExistence type="predicted"/>
<evidence type="ECO:0000313" key="2">
    <source>
        <dbReference type="Proteomes" id="UP001374579"/>
    </source>
</evidence>
<protein>
    <submittedName>
        <fullName evidence="1">Uncharacterized protein</fullName>
    </submittedName>
</protein>
<name>A0AAN9G567_9CAEN</name>
<organism evidence="1 2">
    <name type="scientific">Littorina saxatilis</name>
    <dbReference type="NCBI Taxonomy" id="31220"/>
    <lineage>
        <taxon>Eukaryota</taxon>
        <taxon>Metazoa</taxon>
        <taxon>Spiralia</taxon>
        <taxon>Lophotrochozoa</taxon>
        <taxon>Mollusca</taxon>
        <taxon>Gastropoda</taxon>
        <taxon>Caenogastropoda</taxon>
        <taxon>Littorinimorpha</taxon>
        <taxon>Littorinoidea</taxon>
        <taxon>Littorinidae</taxon>
        <taxon>Littorina</taxon>
    </lineage>
</organism>
<dbReference type="Proteomes" id="UP001374579">
    <property type="component" value="Unassembled WGS sequence"/>
</dbReference>
<accession>A0AAN9G567</accession>
<dbReference type="AlphaFoldDB" id="A0AAN9G567"/>
<dbReference type="EMBL" id="JBAMIC010000014">
    <property type="protein sequence ID" value="KAK7095793.1"/>
    <property type="molecule type" value="Genomic_DNA"/>
</dbReference>
<gene>
    <name evidence="1" type="ORF">V1264_005158</name>
</gene>
<evidence type="ECO:0000313" key="1">
    <source>
        <dbReference type="EMBL" id="KAK7095793.1"/>
    </source>
</evidence>
<reference evidence="1 2" key="1">
    <citation type="submission" date="2024-02" db="EMBL/GenBank/DDBJ databases">
        <title>Chromosome-scale genome assembly of the rough periwinkle Littorina saxatilis.</title>
        <authorList>
            <person name="De Jode A."/>
            <person name="Faria R."/>
            <person name="Formenti G."/>
            <person name="Sims Y."/>
            <person name="Smith T.P."/>
            <person name="Tracey A."/>
            <person name="Wood J.M.D."/>
            <person name="Zagrodzka Z.B."/>
            <person name="Johannesson K."/>
            <person name="Butlin R.K."/>
            <person name="Leder E.H."/>
        </authorList>
    </citation>
    <scope>NUCLEOTIDE SEQUENCE [LARGE SCALE GENOMIC DNA]</scope>
    <source>
        <strain evidence="1">Snail1</strain>
        <tissue evidence="1">Muscle</tissue>
    </source>
</reference>
<sequence length="73" mass="8409">MIIRAHILDLKDKIAAAVDRRNLAHMRHTELEREFAAALDRRNLAQKWVIELEQRLQEMVKEQAASCSSPSQG</sequence>
<keyword evidence="2" id="KW-1185">Reference proteome</keyword>
<comment type="caution">
    <text evidence="1">The sequence shown here is derived from an EMBL/GenBank/DDBJ whole genome shotgun (WGS) entry which is preliminary data.</text>
</comment>